<dbReference type="AlphaFoldDB" id="A0AAD2HEB0"/>
<protein>
    <submittedName>
        <fullName evidence="2">Uncharacterized protein</fullName>
    </submittedName>
</protein>
<accession>A0AAD2HEB0</accession>
<reference evidence="2" key="1">
    <citation type="submission" date="2023-11" db="EMBL/GenBank/DDBJ databases">
        <authorList>
            <person name="De Vega J J."/>
            <person name="De Vega J J."/>
        </authorList>
    </citation>
    <scope>NUCLEOTIDE SEQUENCE</scope>
</reference>
<comment type="caution">
    <text evidence="2">The sequence shown here is derived from an EMBL/GenBank/DDBJ whole genome shotgun (WGS) entry which is preliminary data.</text>
</comment>
<dbReference type="EMBL" id="CAVNYO010000182">
    <property type="protein sequence ID" value="CAK5272552.1"/>
    <property type="molecule type" value="Genomic_DNA"/>
</dbReference>
<gene>
    <name evidence="1" type="ORF">MYCIT1_LOCUS17564</name>
    <name evidence="2" type="ORF">MYCIT1_LOCUS18264</name>
</gene>
<evidence type="ECO:0000313" key="1">
    <source>
        <dbReference type="EMBL" id="CAK5272045.1"/>
    </source>
</evidence>
<dbReference type="Proteomes" id="UP001295794">
    <property type="component" value="Unassembled WGS sequence"/>
</dbReference>
<name>A0AAD2HEB0_9AGAR</name>
<feature type="non-terminal residue" evidence="2">
    <location>
        <position position="37"/>
    </location>
</feature>
<evidence type="ECO:0000313" key="2">
    <source>
        <dbReference type="EMBL" id="CAK5272552.1"/>
    </source>
</evidence>
<sequence length="37" mass="4064">MQEGQRAREPGVNMCQAAEGHMCERPGTCSSLTRNVK</sequence>
<evidence type="ECO:0000313" key="3">
    <source>
        <dbReference type="Proteomes" id="UP001295794"/>
    </source>
</evidence>
<proteinExistence type="predicted"/>
<organism evidence="2 3">
    <name type="scientific">Mycena citricolor</name>
    <dbReference type="NCBI Taxonomy" id="2018698"/>
    <lineage>
        <taxon>Eukaryota</taxon>
        <taxon>Fungi</taxon>
        <taxon>Dikarya</taxon>
        <taxon>Basidiomycota</taxon>
        <taxon>Agaricomycotina</taxon>
        <taxon>Agaricomycetes</taxon>
        <taxon>Agaricomycetidae</taxon>
        <taxon>Agaricales</taxon>
        <taxon>Marasmiineae</taxon>
        <taxon>Mycenaceae</taxon>
        <taxon>Mycena</taxon>
    </lineage>
</organism>
<dbReference type="EMBL" id="CAVNYO010000181">
    <property type="protein sequence ID" value="CAK5272045.1"/>
    <property type="molecule type" value="Genomic_DNA"/>
</dbReference>
<keyword evidence="3" id="KW-1185">Reference proteome</keyword>